<accession>A0ABU0YLP2</accession>
<evidence type="ECO:0000313" key="2">
    <source>
        <dbReference type="Proteomes" id="UP001230156"/>
    </source>
</evidence>
<dbReference type="RefSeq" id="WP_379955077.1">
    <property type="nucleotide sequence ID" value="NZ_JAUYVI010000003.1"/>
</dbReference>
<protein>
    <submittedName>
        <fullName evidence="1">Uncharacterized protein</fullName>
    </submittedName>
</protein>
<evidence type="ECO:0000313" key="1">
    <source>
        <dbReference type="EMBL" id="MDQ7247643.1"/>
    </source>
</evidence>
<name>A0ABU0YLP2_9PROT</name>
<dbReference type="Proteomes" id="UP001230156">
    <property type="component" value="Unassembled WGS sequence"/>
</dbReference>
<proteinExistence type="predicted"/>
<comment type="caution">
    <text evidence="1">The sequence shown here is derived from an EMBL/GenBank/DDBJ whole genome shotgun (WGS) entry which is preliminary data.</text>
</comment>
<dbReference type="EMBL" id="JAUYVI010000003">
    <property type="protein sequence ID" value="MDQ7247643.1"/>
    <property type="molecule type" value="Genomic_DNA"/>
</dbReference>
<organism evidence="1 2">
    <name type="scientific">Dongia sedimenti</name>
    <dbReference type="NCBI Taxonomy" id="3064282"/>
    <lineage>
        <taxon>Bacteria</taxon>
        <taxon>Pseudomonadati</taxon>
        <taxon>Pseudomonadota</taxon>
        <taxon>Alphaproteobacteria</taxon>
        <taxon>Rhodospirillales</taxon>
        <taxon>Dongiaceae</taxon>
        <taxon>Dongia</taxon>
    </lineage>
</organism>
<gene>
    <name evidence="1" type="ORF">Q8A70_08185</name>
</gene>
<reference evidence="2" key="1">
    <citation type="submission" date="2023-08" db="EMBL/GenBank/DDBJ databases">
        <title>Rhodospirillaceae gen. nov., a novel taxon isolated from the Yangtze River Yuezi River estuary sludge.</title>
        <authorList>
            <person name="Ruan L."/>
        </authorList>
    </citation>
    <scope>NUCLEOTIDE SEQUENCE [LARGE SCALE GENOMIC DNA]</scope>
    <source>
        <strain evidence="2">R-7</strain>
    </source>
</reference>
<keyword evidence="2" id="KW-1185">Reference proteome</keyword>
<sequence>MSEVAVVRDATAGGKIPEGDGYLAALVNCRWLANALWTTDEAVRRLTRP</sequence>